<organism evidence="1 2">
    <name type="scientific">Candidatus Scatomonas pullistercoris</name>
    <dbReference type="NCBI Taxonomy" id="2840920"/>
    <lineage>
        <taxon>Bacteria</taxon>
        <taxon>Bacillati</taxon>
        <taxon>Bacillota</taxon>
        <taxon>Clostridia</taxon>
        <taxon>Lachnospirales</taxon>
        <taxon>Lachnospiraceae</taxon>
        <taxon>Lachnospiraceae incertae sedis</taxon>
        <taxon>Candidatus Scatomonas</taxon>
    </lineage>
</organism>
<dbReference type="SUPFAM" id="SSF53474">
    <property type="entry name" value="alpha/beta-Hydrolases"/>
    <property type="match status" value="1"/>
</dbReference>
<dbReference type="EMBL" id="DVOO01000006">
    <property type="protein sequence ID" value="HIV24482.1"/>
    <property type="molecule type" value="Genomic_DNA"/>
</dbReference>
<protein>
    <submittedName>
        <fullName evidence="1">Alpha/beta hydrolase</fullName>
    </submittedName>
</protein>
<dbReference type="Proteomes" id="UP000824169">
    <property type="component" value="Unassembled WGS sequence"/>
</dbReference>
<accession>A0A9D1P1U2</accession>
<dbReference type="InterPro" id="IPR000801">
    <property type="entry name" value="Esterase-like"/>
</dbReference>
<keyword evidence="1" id="KW-0378">Hydrolase</keyword>
<reference evidence="1" key="1">
    <citation type="submission" date="2020-10" db="EMBL/GenBank/DDBJ databases">
        <authorList>
            <person name="Gilroy R."/>
        </authorList>
    </citation>
    <scope>NUCLEOTIDE SEQUENCE</scope>
    <source>
        <strain evidence="1">CHK188-20938</strain>
    </source>
</reference>
<reference evidence="1" key="2">
    <citation type="journal article" date="2021" name="PeerJ">
        <title>Extensive microbial diversity within the chicken gut microbiome revealed by metagenomics and culture.</title>
        <authorList>
            <person name="Gilroy R."/>
            <person name="Ravi A."/>
            <person name="Getino M."/>
            <person name="Pursley I."/>
            <person name="Horton D.L."/>
            <person name="Alikhan N.F."/>
            <person name="Baker D."/>
            <person name="Gharbi K."/>
            <person name="Hall N."/>
            <person name="Watson M."/>
            <person name="Adriaenssens E.M."/>
            <person name="Foster-Nyarko E."/>
            <person name="Jarju S."/>
            <person name="Secka A."/>
            <person name="Antonio M."/>
            <person name="Oren A."/>
            <person name="Chaudhuri R.R."/>
            <person name="La Ragione R."/>
            <person name="Hildebrand F."/>
            <person name="Pallen M.J."/>
        </authorList>
    </citation>
    <scope>NUCLEOTIDE SEQUENCE</scope>
    <source>
        <strain evidence="1">CHK188-20938</strain>
    </source>
</reference>
<dbReference type="InterPro" id="IPR050583">
    <property type="entry name" value="Mycobacterial_A85_antigen"/>
</dbReference>
<dbReference type="PANTHER" id="PTHR48098">
    <property type="entry name" value="ENTEROCHELIN ESTERASE-RELATED"/>
    <property type="match status" value="1"/>
</dbReference>
<gene>
    <name evidence="1" type="ORF">IAB71_01655</name>
</gene>
<name>A0A9D1P1U2_9FIRM</name>
<dbReference type="InterPro" id="IPR029058">
    <property type="entry name" value="AB_hydrolase_fold"/>
</dbReference>
<comment type="caution">
    <text evidence="1">The sequence shown here is derived from an EMBL/GenBank/DDBJ whole genome shotgun (WGS) entry which is preliminary data.</text>
</comment>
<dbReference type="Gene3D" id="3.40.50.1820">
    <property type="entry name" value="alpha/beta hydrolase"/>
    <property type="match status" value="1"/>
</dbReference>
<sequence length="230" mass="25836">MKSRQIQKHEFHIEDKKVEVYPGSGSRSAVIYLNTFAGEGDNVYQVLRSADSPDFTLVAVSGLDWNHDMAPWDIPTISEGHTPCTGGAGDYLQLLTERIMPQAEKLAPDVSWRGLAGYSLAGLFAAYSLYQTDLFSRIACISGSLWFPGFLEYAASHEMKRLPDCAYFSIGDRENRTRNPYLKTVRENTEKMERLCAESGIHTFFQLNQGNHYKNAAQRTAAGIAWLLNR</sequence>
<dbReference type="GO" id="GO:0016787">
    <property type="term" value="F:hydrolase activity"/>
    <property type="evidence" value="ECO:0007669"/>
    <property type="project" value="UniProtKB-KW"/>
</dbReference>
<dbReference type="AlphaFoldDB" id="A0A9D1P1U2"/>
<proteinExistence type="predicted"/>
<evidence type="ECO:0000313" key="1">
    <source>
        <dbReference type="EMBL" id="HIV24482.1"/>
    </source>
</evidence>
<evidence type="ECO:0000313" key="2">
    <source>
        <dbReference type="Proteomes" id="UP000824169"/>
    </source>
</evidence>
<dbReference type="Pfam" id="PF00756">
    <property type="entry name" value="Esterase"/>
    <property type="match status" value="1"/>
</dbReference>
<dbReference type="PANTHER" id="PTHR48098:SF6">
    <property type="entry name" value="FERRI-BACILLIBACTIN ESTERASE BESA"/>
    <property type="match status" value="1"/>
</dbReference>